<comment type="caution">
    <text evidence="1">The sequence shown here is derived from an EMBL/GenBank/DDBJ whole genome shotgun (WGS) entry which is preliminary data.</text>
</comment>
<evidence type="ECO:0008006" key="3">
    <source>
        <dbReference type="Google" id="ProtNLM"/>
    </source>
</evidence>
<dbReference type="OrthoDB" id="3292498at2"/>
<sequence length="121" mass="12758">MTAFQRSVARANCLANRLVVPALGVPLVGRTLGRGIVMIGYTGRRSGTRVELPVAYRRRGDHVLIRVAVPDGKSWWRNFTGAGGPLEVHLPGGTRIGHAVSGRDDAGAVTVVVALDPVAPV</sequence>
<gene>
    <name evidence="1" type="ORF">FK531_18125</name>
</gene>
<accession>A0A541B297</accession>
<organism evidence="1 2">
    <name type="scientific">Rhodococcus spelaei</name>
    <dbReference type="NCBI Taxonomy" id="2546320"/>
    <lineage>
        <taxon>Bacteria</taxon>
        <taxon>Bacillati</taxon>
        <taxon>Actinomycetota</taxon>
        <taxon>Actinomycetes</taxon>
        <taxon>Mycobacteriales</taxon>
        <taxon>Nocardiaceae</taxon>
        <taxon>Rhodococcus</taxon>
    </lineage>
</organism>
<dbReference type="RefSeq" id="WP_142101796.1">
    <property type="nucleotide sequence ID" value="NZ_VIGH01000008.1"/>
</dbReference>
<dbReference type="AlphaFoldDB" id="A0A541B297"/>
<dbReference type="Gene3D" id="2.30.110.10">
    <property type="entry name" value="Electron Transport, Fmn-binding Protein, Chain A"/>
    <property type="match status" value="1"/>
</dbReference>
<reference evidence="1 2" key="1">
    <citation type="submission" date="2019-06" db="EMBL/GenBank/DDBJ databases">
        <title>Rhodococcus spaelei sp. nov., isolated from a cave.</title>
        <authorList>
            <person name="Lee S.D."/>
        </authorList>
    </citation>
    <scope>NUCLEOTIDE SEQUENCE [LARGE SCALE GENOMIC DNA]</scope>
    <source>
        <strain evidence="1 2">C9-5</strain>
    </source>
</reference>
<name>A0A541B297_9NOCA</name>
<protein>
    <recommendedName>
        <fullName evidence="3">DUF385 domain-containing protein</fullName>
    </recommendedName>
</protein>
<dbReference type="InterPro" id="IPR012349">
    <property type="entry name" value="Split_barrel_FMN-bd"/>
</dbReference>
<dbReference type="Proteomes" id="UP000316256">
    <property type="component" value="Unassembled WGS sequence"/>
</dbReference>
<dbReference type="EMBL" id="VIGH01000008">
    <property type="protein sequence ID" value="TQF66417.1"/>
    <property type="molecule type" value="Genomic_DNA"/>
</dbReference>
<evidence type="ECO:0000313" key="1">
    <source>
        <dbReference type="EMBL" id="TQF66417.1"/>
    </source>
</evidence>
<proteinExistence type="predicted"/>
<evidence type="ECO:0000313" key="2">
    <source>
        <dbReference type="Proteomes" id="UP000316256"/>
    </source>
</evidence>
<keyword evidence="2" id="KW-1185">Reference proteome</keyword>